<dbReference type="Proteomes" id="UP001222325">
    <property type="component" value="Unassembled WGS sequence"/>
</dbReference>
<dbReference type="Gene3D" id="1.25.40.20">
    <property type="entry name" value="Ankyrin repeat-containing domain"/>
    <property type="match status" value="2"/>
</dbReference>
<evidence type="ECO:0008006" key="7">
    <source>
        <dbReference type="Google" id="ProtNLM"/>
    </source>
</evidence>
<evidence type="ECO:0000313" key="5">
    <source>
        <dbReference type="EMBL" id="KAJ7086153.1"/>
    </source>
</evidence>
<keyword evidence="2 3" id="KW-0040">ANK repeat</keyword>
<dbReference type="PROSITE" id="PS50297">
    <property type="entry name" value="ANK_REP_REGION"/>
    <property type="match status" value="1"/>
</dbReference>
<keyword evidence="1" id="KW-0677">Repeat</keyword>
<evidence type="ECO:0000313" key="6">
    <source>
        <dbReference type="Proteomes" id="UP001222325"/>
    </source>
</evidence>
<dbReference type="InterPro" id="IPR002110">
    <property type="entry name" value="Ankyrin_rpt"/>
</dbReference>
<feature type="repeat" description="ANK" evidence="3">
    <location>
        <begin position="129"/>
        <end position="161"/>
    </location>
</feature>
<keyword evidence="6" id="KW-1185">Reference proteome</keyword>
<sequence length="890" mass="96921">MTPPFQLYGLHQAALKGDVHGVRHALRSGASVNDLDSTGRTAVMCAVAGENWESIDASNASHATPGQLDVVRTLLADPEISLFTLNAPQMAYRGVTPLGMAAWLNSGDVVRVLLEESAEYVSVDGLDGFGATPLMYAARDGRLDVVQILLRHGARPDFGDGNHRTSVQFALDYPQIEWLCETALRRHRWLESQSPDRNRIASNPGSEHLLHIASAALAPSRIFEPPLLSVFSGASTSRLTDTIIQSITTCDVAFLHSLLFSPSIPACSQPELYPMSAPVLVNLPATKGWSPIHYCAAAESPSVDVLDALYCAGAVVSLFTTTEQWTPLHCFAQAARRLPRDRPDLCVALYQFVAHLVHDLGAPLAARDRDDETCIHVAAEHGTCIETLVLLLECDTSRAVRELRNARGLTALDVCKPEFRAAFGQQLEDLRSDSSLSSYTIRPATSMTSLSTWSSQEDPSYSDETSVLDNVDISASAEQLLANLRLTSPTESHQATPFHLNFLDNLVHEAADITAIVAAHYRTVATEAAKDAQLLRANADKMQLLLDRTHRDVEQAMQARGVAPLVPRKRFNRDSEDSQATAVSVESPDGAAPWSALRGNSVLNEKGTAEGLEGPYRLSVEHLIKDAMGDELVQPVHLMQLADVPVDLGASPLKSIKKKSGATKLRAWMKRKLLPLEVSAIELKSVAPPPTPPKAPRPKLEVILEQQVQTMKPIFAPHRPHLADPDLSADAWMDGLLQTSHATLQAAGHDLDRIRECVASAEHFITIVDRCAARAERVIDRALKKRTTAIANLRLTSNIASPDDFFVPPSLSLKSSIASLSSVYSARSSCVSLAATLAEQEDDDIRVVRRLLLRKIDTGASGAHEQLQRGVSWLRSVKEVVRSAKRKAYV</sequence>
<comment type="caution">
    <text evidence="5">The sequence shown here is derived from an EMBL/GenBank/DDBJ whole genome shotgun (WGS) entry which is preliminary data.</text>
</comment>
<organism evidence="5 6">
    <name type="scientific">Mycena belliarum</name>
    <dbReference type="NCBI Taxonomy" id="1033014"/>
    <lineage>
        <taxon>Eukaryota</taxon>
        <taxon>Fungi</taxon>
        <taxon>Dikarya</taxon>
        <taxon>Basidiomycota</taxon>
        <taxon>Agaricomycotina</taxon>
        <taxon>Agaricomycetes</taxon>
        <taxon>Agaricomycetidae</taxon>
        <taxon>Agaricales</taxon>
        <taxon>Marasmiineae</taxon>
        <taxon>Mycenaceae</taxon>
        <taxon>Mycena</taxon>
    </lineage>
</organism>
<feature type="region of interest" description="Disordered" evidence="4">
    <location>
        <begin position="572"/>
        <end position="598"/>
    </location>
</feature>
<dbReference type="InterPro" id="IPR036770">
    <property type="entry name" value="Ankyrin_rpt-contain_sf"/>
</dbReference>
<dbReference type="PANTHER" id="PTHR24166">
    <property type="entry name" value="ROLLING PEBBLES, ISOFORM B"/>
    <property type="match status" value="1"/>
</dbReference>
<dbReference type="PROSITE" id="PS50088">
    <property type="entry name" value="ANK_REPEAT"/>
    <property type="match status" value="2"/>
</dbReference>
<evidence type="ECO:0000256" key="1">
    <source>
        <dbReference type="ARBA" id="ARBA00022737"/>
    </source>
</evidence>
<dbReference type="InterPro" id="IPR050889">
    <property type="entry name" value="Dendritic_Spine_Reg/Scaffold"/>
</dbReference>
<dbReference type="EMBL" id="JARJCN010000032">
    <property type="protein sequence ID" value="KAJ7086153.1"/>
    <property type="molecule type" value="Genomic_DNA"/>
</dbReference>
<dbReference type="AlphaFoldDB" id="A0AAD6U204"/>
<reference evidence="5" key="1">
    <citation type="submission" date="2023-03" db="EMBL/GenBank/DDBJ databases">
        <title>Massive genome expansion in bonnet fungi (Mycena s.s.) driven by repeated elements and novel gene families across ecological guilds.</title>
        <authorList>
            <consortium name="Lawrence Berkeley National Laboratory"/>
            <person name="Harder C.B."/>
            <person name="Miyauchi S."/>
            <person name="Viragh M."/>
            <person name="Kuo A."/>
            <person name="Thoen E."/>
            <person name="Andreopoulos B."/>
            <person name="Lu D."/>
            <person name="Skrede I."/>
            <person name="Drula E."/>
            <person name="Henrissat B."/>
            <person name="Morin E."/>
            <person name="Kohler A."/>
            <person name="Barry K."/>
            <person name="LaButti K."/>
            <person name="Morin E."/>
            <person name="Salamov A."/>
            <person name="Lipzen A."/>
            <person name="Mereny Z."/>
            <person name="Hegedus B."/>
            <person name="Baldrian P."/>
            <person name="Stursova M."/>
            <person name="Weitz H."/>
            <person name="Taylor A."/>
            <person name="Grigoriev I.V."/>
            <person name="Nagy L.G."/>
            <person name="Martin F."/>
            <person name="Kauserud H."/>
        </authorList>
    </citation>
    <scope>NUCLEOTIDE SEQUENCE</scope>
    <source>
        <strain evidence="5">CBHHK173m</strain>
    </source>
</reference>
<evidence type="ECO:0000256" key="3">
    <source>
        <dbReference type="PROSITE-ProRule" id="PRU00023"/>
    </source>
</evidence>
<accession>A0AAD6U204</accession>
<protein>
    <recommendedName>
        <fullName evidence="7">Ankyrin</fullName>
    </recommendedName>
</protein>
<feature type="repeat" description="ANK" evidence="3">
    <location>
        <begin position="93"/>
        <end position="125"/>
    </location>
</feature>
<evidence type="ECO:0000256" key="4">
    <source>
        <dbReference type="SAM" id="MobiDB-lite"/>
    </source>
</evidence>
<proteinExistence type="predicted"/>
<dbReference type="Pfam" id="PF12796">
    <property type="entry name" value="Ank_2"/>
    <property type="match status" value="1"/>
</dbReference>
<dbReference type="PANTHER" id="PTHR24166:SF48">
    <property type="entry name" value="PROTEIN VAPYRIN"/>
    <property type="match status" value="1"/>
</dbReference>
<evidence type="ECO:0000256" key="2">
    <source>
        <dbReference type="ARBA" id="ARBA00023043"/>
    </source>
</evidence>
<name>A0AAD6U204_9AGAR</name>
<gene>
    <name evidence="5" type="ORF">B0H15DRAFT_845590</name>
</gene>
<dbReference type="SMART" id="SM00248">
    <property type="entry name" value="ANK"/>
    <property type="match status" value="7"/>
</dbReference>
<dbReference type="SUPFAM" id="SSF48403">
    <property type="entry name" value="Ankyrin repeat"/>
    <property type="match status" value="2"/>
</dbReference>